<dbReference type="PANTHER" id="PTHR48098:SF6">
    <property type="entry name" value="FERRI-BACILLIBACTIN ESTERASE BESA"/>
    <property type="match status" value="1"/>
</dbReference>
<keyword evidence="5" id="KW-0808">Transferase</keyword>
<dbReference type="InterPro" id="IPR006311">
    <property type="entry name" value="TAT_signal"/>
</dbReference>
<evidence type="ECO:0000256" key="6">
    <source>
        <dbReference type="ARBA" id="ARBA00023315"/>
    </source>
</evidence>
<dbReference type="EMBL" id="JACHLK010000018">
    <property type="protein sequence ID" value="MBB6563386.1"/>
    <property type="molecule type" value="Genomic_DNA"/>
</dbReference>
<evidence type="ECO:0000256" key="4">
    <source>
        <dbReference type="ARBA" id="ARBA00013244"/>
    </source>
</evidence>
<evidence type="ECO:0000313" key="11">
    <source>
        <dbReference type="Proteomes" id="UP000575083"/>
    </source>
</evidence>
<keyword evidence="11" id="KW-1185">Reference proteome</keyword>
<proteinExistence type="inferred from homology"/>
<evidence type="ECO:0000256" key="9">
    <source>
        <dbReference type="SAM" id="SignalP"/>
    </source>
</evidence>
<dbReference type="Proteomes" id="UP000575083">
    <property type="component" value="Unassembled WGS sequence"/>
</dbReference>
<organism evidence="10 11">
    <name type="scientific">Acidovorax soli</name>
    <dbReference type="NCBI Taxonomy" id="592050"/>
    <lineage>
        <taxon>Bacteria</taxon>
        <taxon>Pseudomonadati</taxon>
        <taxon>Pseudomonadota</taxon>
        <taxon>Betaproteobacteria</taxon>
        <taxon>Burkholderiales</taxon>
        <taxon>Comamonadaceae</taxon>
        <taxon>Acidovorax</taxon>
    </lineage>
</organism>
<comment type="similarity">
    <text evidence="2">Belongs to the mycobacterial A85 antigen family.</text>
</comment>
<reference evidence="10 11" key="1">
    <citation type="submission" date="2020-08" db="EMBL/GenBank/DDBJ databases">
        <title>Functional genomics of gut bacteria from endangered species of beetles.</title>
        <authorList>
            <person name="Carlos-Shanley C."/>
        </authorList>
    </citation>
    <scope>NUCLEOTIDE SEQUENCE [LARGE SCALE GENOMIC DNA]</scope>
    <source>
        <strain evidence="10 11">S00198</strain>
    </source>
</reference>
<gene>
    <name evidence="10" type="ORF">HNP48_006106</name>
</gene>
<comment type="catalytic activity">
    <reaction evidence="1">
        <text>2 alpha,alpha'-trehalose 6-mycolate = alpha,alpha'-trehalose 6,6'-bismycolate + alpha,alpha-trehalose</text>
        <dbReference type="Rhea" id="RHEA:23472"/>
        <dbReference type="ChEBI" id="CHEBI:16551"/>
        <dbReference type="ChEBI" id="CHEBI:18195"/>
        <dbReference type="ChEBI" id="CHEBI:18234"/>
        <dbReference type="EC" id="2.3.1.122"/>
    </reaction>
</comment>
<dbReference type="EC" id="2.3.1.20" evidence="4"/>
<dbReference type="InterPro" id="IPR000801">
    <property type="entry name" value="Esterase-like"/>
</dbReference>
<keyword evidence="6" id="KW-0012">Acyltransferase</keyword>
<dbReference type="EC" id="2.3.1.122" evidence="3"/>
<protein>
    <recommendedName>
        <fullName evidence="7">Acyl-CoA:diacylglycerol acyltransferase</fullName>
        <ecNumber evidence="3">2.3.1.122</ecNumber>
        <ecNumber evidence="4">2.3.1.20</ecNumber>
    </recommendedName>
</protein>
<evidence type="ECO:0000256" key="5">
    <source>
        <dbReference type="ARBA" id="ARBA00022679"/>
    </source>
</evidence>
<keyword evidence="9" id="KW-0732">Signal</keyword>
<dbReference type="AlphaFoldDB" id="A0A7X0UCF8"/>
<dbReference type="PANTHER" id="PTHR48098">
    <property type="entry name" value="ENTEROCHELIN ESTERASE-RELATED"/>
    <property type="match status" value="1"/>
</dbReference>
<evidence type="ECO:0000256" key="8">
    <source>
        <dbReference type="ARBA" id="ARBA00048109"/>
    </source>
</evidence>
<sequence>MKLPQPTPRPIVSLPRRTALLAAAAATALAACGGGGSSSDEPPAESVGQVINSSLRSEATGGSYAIRVYLPASYATGTAPLPTIYVTEGDALYGSSGLAPTRFDTFKQVMQRRGTQAILVGIGGTAQRGTDFLLPGAAVYLNFITRELAPAIERQYRADPKRRALSGLSHGGYFVVAALVIEGMAGALSFSHYLSTESSYGGHSNPTAFLAYEKQLDGKPLNATLFLTGAVNGNMVPVVNPLHAQMAAQSNPGLTLLKAEYNATHVGADVPAFEDALARFFP</sequence>
<evidence type="ECO:0000256" key="2">
    <source>
        <dbReference type="ARBA" id="ARBA00005874"/>
    </source>
</evidence>
<dbReference type="GO" id="GO:0050348">
    <property type="term" value="F:trehalose O-mycolyltransferase activity"/>
    <property type="evidence" value="ECO:0007669"/>
    <property type="project" value="UniProtKB-EC"/>
</dbReference>
<dbReference type="RefSeq" id="WP_184864346.1">
    <property type="nucleotide sequence ID" value="NZ_JACHLK010000018.1"/>
</dbReference>
<comment type="catalytic activity">
    <reaction evidence="8">
        <text>an acyl-CoA + a 1,2-diacyl-sn-glycerol = a triacyl-sn-glycerol + CoA</text>
        <dbReference type="Rhea" id="RHEA:10868"/>
        <dbReference type="ChEBI" id="CHEBI:17815"/>
        <dbReference type="ChEBI" id="CHEBI:57287"/>
        <dbReference type="ChEBI" id="CHEBI:58342"/>
        <dbReference type="ChEBI" id="CHEBI:64615"/>
        <dbReference type="EC" id="2.3.1.20"/>
    </reaction>
</comment>
<evidence type="ECO:0000313" key="10">
    <source>
        <dbReference type="EMBL" id="MBB6563386.1"/>
    </source>
</evidence>
<accession>A0A7X0UCF8</accession>
<dbReference type="PROSITE" id="PS51257">
    <property type="entry name" value="PROKAR_LIPOPROTEIN"/>
    <property type="match status" value="1"/>
</dbReference>
<name>A0A7X0UCF8_9BURK</name>
<evidence type="ECO:0000256" key="3">
    <source>
        <dbReference type="ARBA" id="ARBA00012820"/>
    </source>
</evidence>
<dbReference type="InterPro" id="IPR050583">
    <property type="entry name" value="Mycobacterial_A85_antigen"/>
</dbReference>
<dbReference type="Gene3D" id="3.40.50.1820">
    <property type="entry name" value="alpha/beta hydrolase"/>
    <property type="match status" value="1"/>
</dbReference>
<evidence type="ECO:0000256" key="1">
    <source>
        <dbReference type="ARBA" id="ARBA00000697"/>
    </source>
</evidence>
<dbReference type="GO" id="GO:0004144">
    <property type="term" value="F:diacylglycerol O-acyltransferase activity"/>
    <property type="evidence" value="ECO:0007669"/>
    <property type="project" value="UniProtKB-EC"/>
</dbReference>
<feature type="signal peptide" evidence="9">
    <location>
        <begin position="1"/>
        <end position="30"/>
    </location>
</feature>
<dbReference type="SUPFAM" id="SSF53474">
    <property type="entry name" value="alpha/beta-Hydrolases"/>
    <property type="match status" value="1"/>
</dbReference>
<dbReference type="PROSITE" id="PS51318">
    <property type="entry name" value="TAT"/>
    <property type="match status" value="1"/>
</dbReference>
<feature type="chain" id="PRO_5030714517" description="Acyl-CoA:diacylglycerol acyltransferase" evidence="9">
    <location>
        <begin position="31"/>
        <end position="282"/>
    </location>
</feature>
<evidence type="ECO:0000256" key="7">
    <source>
        <dbReference type="ARBA" id="ARBA00032572"/>
    </source>
</evidence>
<comment type="caution">
    <text evidence="10">The sequence shown here is derived from an EMBL/GenBank/DDBJ whole genome shotgun (WGS) entry which is preliminary data.</text>
</comment>
<dbReference type="Pfam" id="PF00756">
    <property type="entry name" value="Esterase"/>
    <property type="match status" value="1"/>
</dbReference>
<dbReference type="InterPro" id="IPR029058">
    <property type="entry name" value="AB_hydrolase_fold"/>
</dbReference>